<keyword evidence="4" id="KW-1185">Reference proteome</keyword>
<evidence type="ECO:0000313" key="4">
    <source>
        <dbReference type="Proteomes" id="UP000236732"/>
    </source>
</evidence>
<proteinExistence type="predicted"/>
<evidence type="ECO:0000259" key="2">
    <source>
        <dbReference type="Pfam" id="PF01551"/>
    </source>
</evidence>
<dbReference type="SUPFAM" id="SSF51261">
    <property type="entry name" value="Duplicated hybrid motif"/>
    <property type="match status" value="1"/>
</dbReference>
<evidence type="ECO:0000256" key="1">
    <source>
        <dbReference type="SAM" id="MobiDB-lite"/>
    </source>
</evidence>
<dbReference type="GO" id="GO:0004222">
    <property type="term" value="F:metalloendopeptidase activity"/>
    <property type="evidence" value="ECO:0007669"/>
    <property type="project" value="TreeGrafter"/>
</dbReference>
<dbReference type="InterPro" id="IPR016047">
    <property type="entry name" value="M23ase_b-sheet_dom"/>
</dbReference>
<dbReference type="Pfam" id="PF01551">
    <property type="entry name" value="Peptidase_M23"/>
    <property type="match status" value="1"/>
</dbReference>
<sequence length="380" mass="38923">MFSVCRTRNLDPQQERFERSNGRFAAPAGLSPRRTQKGIRMIPRGALTAGFALLVGLATGPVAASAAWAAPTPAPSPTATATATPTPTPTGTADDNDPKNQVDVPEVSTLAAPKFQLPFPCGQKWTGNSSNSSAHKAYEIDFNRGSTAAADRGDAVVAAAAGTVVISAHQGSANGYGNLVKIDHGGGYQTFYAHLTVRTVGAGTQVAQGQKIGTVGNTSKPGNNISPHLHYEVRQGSGYPGNIRKATFNGATFGYPNATVTSKNKCGGGGGSTNPHTAQSVCGSGYKVIDSAPLGTAATVSLLYNSANGNNCVATIKKTSLGKATAVTAYLEVEGKPRASDTGNFTFYAGPVRGSASDKCVKWGGKAGTAVYNSPLEHCS</sequence>
<accession>A0A1H5VTC4</accession>
<name>A0A1H5VTC4_9ACTN</name>
<dbReference type="Gene3D" id="2.70.70.10">
    <property type="entry name" value="Glucose Permease (Domain IIA)"/>
    <property type="match status" value="1"/>
</dbReference>
<dbReference type="PANTHER" id="PTHR21666:SF270">
    <property type="entry name" value="MUREIN HYDROLASE ACTIVATOR ENVC"/>
    <property type="match status" value="1"/>
</dbReference>
<dbReference type="EMBL" id="FNVT01000001">
    <property type="protein sequence ID" value="SEF90569.1"/>
    <property type="molecule type" value="Genomic_DNA"/>
</dbReference>
<dbReference type="Proteomes" id="UP000236732">
    <property type="component" value="Unassembled WGS sequence"/>
</dbReference>
<dbReference type="AlphaFoldDB" id="A0A1H5VTC4"/>
<feature type="domain" description="M23ase beta-sheet core" evidence="2">
    <location>
        <begin position="142"/>
        <end position="236"/>
    </location>
</feature>
<feature type="region of interest" description="Disordered" evidence="1">
    <location>
        <begin position="68"/>
        <end position="102"/>
    </location>
</feature>
<dbReference type="PANTHER" id="PTHR21666">
    <property type="entry name" value="PEPTIDASE-RELATED"/>
    <property type="match status" value="1"/>
</dbReference>
<feature type="region of interest" description="Disordered" evidence="1">
    <location>
        <begin position="1"/>
        <end position="32"/>
    </location>
</feature>
<dbReference type="CDD" id="cd12797">
    <property type="entry name" value="M23_peptidase"/>
    <property type="match status" value="1"/>
</dbReference>
<gene>
    <name evidence="3" type="ORF">SAMN05444920_101981</name>
</gene>
<reference evidence="3 4" key="1">
    <citation type="submission" date="2016-10" db="EMBL/GenBank/DDBJ databases">
        <authorList>
            <person name="de Groot N.N."/>
        </authorList>
    </citation>
    <scope>NUCLEOTIDE SEQUENCE [LARGE SCALE GENOMIC DNA]</scope>
    <source>
        <strain evidence="3 4">CGMCC 4.7037</strain>
    </source>
</reference>
<feature type="compositionally biased region" description="Low complexity" evidence="1">
    <location>
        <begin position="68"/>
        <end position="93"/>
    </location>
</feature>
<evidence type="ECO:0000313" key="3">
    <source>
        <dbReference type="EMBL" id="SEF90569.1"/>
    </source>
</evidence>
<organism evidence="3 4">
    <name type="scientific">Nonomuraea solani</name>
    <dbReference type="NCBI Taxonomy" id="1144553"/>
    <lineage>
        <taxon>Bacteria</taxon>
        <taxon>Bacillati</taxon>
        <taxon>Actinomycetota</taxon>
        <taxon>Actinomycetes</taxon>
        <taxon>Streptosporangiales</taxon>
        <taxon>Streptosporangiaceae</taxon>
        <taxon>Nonomuraea</taxon>
    </lineage>
</organism>
<protein>
    <submittedName>
        <fullName evidence="3">Peptidase family M23</fullName>
    </submittedName>
</protein>
<dbReference type="InterPro" id="IPR050570">
    <property type="entry name" value="Cell_wall_metabolism_enzyme"/>
</dbReference>
<dbReference type="InterPro" id="IPR011055">
    <property type="entry name" value="Dup_hybrid_motif"/>
</dbReference>